<name>A0A853F4A6_9GAMM</name>
<comment type="caution">
    <text evidence="1">The sequence shown here is derived from an EMBL/GenBank/DDBJ whole genome shotgun (WGS) entry which is preliminary data.</text>
</comment>
<sequence>MQRSQGEKMRKLTNLYNQIFEVLHKYTDDIFKLFLLFMSQMRFFVQG</sequence>
<dbReference type="AlphaFoldDB" id="A0A853F4A6"/>
<reference evidence="1 2" key="1">
    <citation type="submission" date="2020-05" db="EMBL/GenBank/DDBJ databases">
        <title>Horizontal transmission and recombination maintain forever young bacterial symbiont genomes.</title>
        <authorList>
            <person name="Russell S.L."/>
            <person name="Pepper-Tunick E."/>
            <person name="Svedberg J."/>
            <person name="Byrne A."/>
            <person name="Ruelas Castillo J."/>
            <person name="Vollmers C."/>
            <person name="Beinart R.A."/>
            <person name="Corbett-Detig R."/>
        </authorList>
    </citation>
    <scope>NUCLEOTIDE SEQUENCE [LARGE SCALE GENOMIC DNA]</scope>
    <source>
        <strain evidence="1">455</strain>
    </source>
</reference>
<protein>
    <submittedName>
        <fullName evidence="1">Uncharacterized protein</fullName>
    </submittedName>
</protein>
<proteinExistence type="predicted"/>
<organism evidence="1 2">
    <name type="scientific">Candidatus Thiodubiliella endoseptemdiera</name>
    <dbReference type="NCBI Taxonomy" id="2738886"/>
    <lineage>
        <taxon>Bacteria</taxon>
        <taxon>Pseudomonadati</taxon>
        <taxon>Pseudomonadota</taxon>
        <taxon>Gammaproteobacteria</taxon>
        <taxon>Candidatus Pseudothioglobaceae</taxon>
        <taxon>Candidatus Thiodubiliella</taxon>
    </lineage>
</organism>
<evidence type="ECO:0000313" key="2">
    <source>
        <dbReference type="Proteomes" id="UP000568751"/>
    </source>
</evidence>
<gene>
    <name evidence="1" type="ORF">H0A76_10195</name>
</gene>
<dbReference type="Proteomes" id="UP000568751">
    <property type="component" value="Unassembled WGS sequence"/>
</dbReference>
<dbReference type="EMBL" id="JACCHT010000002">
    <property type="protein sequence ID" value="NYT28207.1"/>
    <property type="molecule type" value="Genomic_DNA"/>
</dbReference>
<evidence type="ECO:0000313" key="1">
    <source>
        <dbReference type="EMBL" id="NYT28207.1"/>
    </source>
</evidence>
<accession>A0A853F4A6</accession>